<protein>
    <submittedName>
        <fullName evidence="2">Uncharacterized protein</fullName>
    </submittedName>
</protein>
<name>A0A2T3L0L0_PHOLD</name>
<accession>A0A2T3L0L0</accession>
<proteinExistence type="predicted"/>
<evidence type="ECO:0000313" key="3">
    <source>
        <dbReference type="Proteomes" id="UP000240530"/>
    </source>
</evidence>
<dbReference type="AlphaFoldDB" id="A0A2T3L0L0"/>
<evidence type="ECO:0000313" key="2">
    <source>
        <dbReference type="EMBL" id="PSV13900.1"/>
    </source>
</evidence>
<keyword evidence="1" id="KW-0812">Transmembrane</keyword>
<gene>
    <name evidence="2" type="ORF">C0W93_02810</name>
</gene>
<dbReference type="EMBL" id="PYNS01000001">
    <property type="protein sequence ID" value="PSV13900.1"/>
    <property type="molecule type" value="Genomic_DNA"/>
</dbReference>
<comment type="caution">
    <text evidence="2">The sequence shown here is derived from an EMBL/GenBank/DDBJ whole genome shotgun (WGS) entry which is preliminary data.</text>
</comment>
<keyword evidence="1" id="KW-1133">Transmembrane helix</keyword>
<dbReference type="Proteomes" id="UP000240530">
    <property type="component" value="Unassembled WGS sequence"/>
</dbReference>
<evidence type="ECO:0000256" key="1">
    <source>
        <dbReference type="SAM" id="Phobius"/>
    </source>
</evidence>
<sequence length="68" mass="7935">MLAEQMGIMVWVALVVMVKPLVFYLTTILFLFLGLYARRKVEKVTTFNDEMREGILYILPLIQIINTL</sequence>
<keyword evidence="1" id="KW-0472">Membrane</keyword>
<reference evidence="2 3" key="1">
    <citation type="submission" date="2018-03" db="EMBL/GenBank/DDBJ databases">
        <title>Whole genome sequencing of Histamine producing bacteria.</title>
        <authorList>
            <person name="Butler K."/>
        </authorList>
    </citation>
    <scope>NUCLEOTIDE SEQUENCE [LARGE SCALE GENOMIC DNA]</scope>
    <source>
        <strain evidence="2 3">Res.4.1</strain>
    </source>
</reference>
<organism evidence="2 3">
    <name type="scientific">Photobacterium leiognathi subsp. mandapamensis</name>
    <name type="common">Photobacterium mandapamensis</name>
    <dbReference type="NCBI Taxonomy" id="48408"/>
    <lineage>
        <taxon>Bacteria</taxon>
        <taxon>Pseudomonadati</taxon>
        <taxon>Pseudomonadota</taxon>
        <taxon>Gammaproteobacteria</taxon>
        <taxon>Vibrionales</taxon>
        <taxon>Vibrionaceae</taxon>
        <taxon>Photobacterium</taxon>
    </lineage>
</organism>
<feature type="transmembrane region" description="Helical" evidence="1">
    <location>
        <begin position="6"/>
        <end position="33"/>
    </location>
</feature>